<keyword evidence="2" id="KW-1185">Reference proteome</keyword>
<protein>
    <recommendedName>
        <fullName evidence="3">F-box domain-containing protein</fullName>
    </recommendedName>
</protein>
<name>A0A409WYU9_PSICY</name>
<dbReference type="OrthoDB" id="3043619at2759"/>
<organism evidence="1 2">
    <name type="scientific">Psilocybe cyanescens</name>
    <dbReference type="NCBI Taxonomy" id="93625"/>
    <lineage>
        <taxon>Eukaryota</taxon>
        <taxon>Fungi</taxon>
        <taxon>Dikarya</taxon>
        <taxon>Basidiomycota</taxon>
        <taxon>Agaricomycotina</taxon>
        <taxon>Agaricomycetes</taxon>
        <taxon>Agaricomycetidae</taxon>
        <taxon>Agaricales</taxon>
        <taxon>Agaricineae</taxon>
        <taxon>Strophariaceae</taxon>
        <taxon>Psilocybe</taxon>
    </lineage>
</organism>
<dbReference type="EMBL" id="NHYD01002993">
    <property type="protein sequence ID" value="PPQ83659.1"/>
    <property type="molecule type" value="Genomic_DNA"/>
</dbReference>
<accession>A0A409WYU9</accession>
<reference evidence="1 2" key="1">
    <citation type="journal article" date="2018" name="Evol. Lett.">
        <title>Horizontal gene cluster transfer increased hallucinogenic mushroom diversity.</title>
        <authorList>
            <person name="Reynolds H.T."/>
            <person name="Vijayakumar V."/>
            <person name="Gluck-Thaler E."/>
            <person name="Korotkin H.B."/>
            <person name="Matheny P.B."/>
            <person name="Slot J.C."/>
        </authorList>
    </citation>
    <scope>NUCLEOTIDE SEQUENCE [LARGE SCALE GENOMIC DNA]</scope>
    <source>
        <strain evidence="1 2">2631</strain>
    </source>
</reference>
<evidence type="ECO:0008006" key="3">
    <source>
        <dbReference type="Google" id="ProtNLM"/>
    </source>
</evidence>
<dbReference type="AlphaFoldDB" id="A0A409WYU9"/>
<evidence type="ECO:0000313" key="2">
    <source>
        <dbReference type="Proteomes" id="UP000283269"/>
    </source>
</evidence>
<proteinExistence type="predicted"/>
<comment type="caution">
    <text evidence="1">The sequence shown here is derived from an EMBL/GenBank/DDBJ whole genome shotgun (WGS) entry which is preliminary data.</text>
</comment>
<evidence type="ECO:0000313" key="1">
    <source>
        <dbReference type="EMBL" id="PPQ83659.1"/>
    </source>
</evidence>
<dbReference type="STRING" id="93625.A0A409WYU9"/>
<gene>
    <name evidence="1" type="ORF">CVT25_006265</name>
</gene>
<sequence length="493" mass="55443">MRRTSSVNSSRPSHAAFVIPQEIVSLIIDEVAFQLHTSPEARKTTLATLRACSLVSNSFYQQARRHLFSEIHFLVDNRSRKYTSGLRSLGVGERDGLVNTIRSLTLTVDLLSTKKNSIIRRIGFNNAYTSSWENILRFFDSLKLRHTDVVAVIDALNTACLENLEVVGKRSFHAWNSGDKVNSALSRVCTNDTLESLRLDRVLAVPQALLTDAIGSNHLYNLHLSKISIARTANHETSHGGHASFPQTSSLRQLEATGFPCATLFNILRSNDHTDSPSTPRYLAFPHLRRLTISVPTLPSEMDELWHFLQHVSQTLESLELQQYKWSMNDVLSQGPIRLSSLSSLRNLKLTTTSFDTNKNFSSKQEMVARFLASDSLASQITSITIDLYVHRNLKQKQKDRNMSWRDLGPHSGWAAIDSALSTPAFPNLRQVVFNVKLFYFVKDSHHIRLQHEMAISAHNLLPSLASMSSIATDISLYTICSPQSFLDHFSVL</sequence>
<dbReference type="InParanoid" id="A0A409WYU9"/>
<dbReference type="Proteomes" id="UP000283269">
    <property type="component" value="Unassembled WGS sequence"/>
</dbReference>